<comment type="function">
    <text evidence="9">Component of the sequence-specific heterotrimeric transcription factor (NF-Y) which specifically recognizes a 5'-CCAAT-3' box motif found in the promoters of its target genes. NF-Y can function as both an activator and a repressor, depending on its interacting cofactors.</text>
</comment>
<dbReference type="InterPro" id="IPR009072">
    <property type="entry name" value="Histone-fold"/>
</dbReference>
<evidence type="ECO:0000256" key="7">
    <source>
        <dbReference type="ARBA" id="ARBA00023163"/>
    </source>
</evidence>
<evidence type="ECO:0000256" key="1">
    <source>
        <dbReference type="ARBA" id="ARBA00004123"/>
    </source>
</evidence>
<dbReference type="PRINTS" id="PR00615">
    <property type="entry name" value="CCAATSUBUNTA"/>
</dbReference>
<dbReference type="GO" id="GO:0000978">
    <property type="term" value="F:RNA polymerase II cis-regulatory region sequence-specific DNA binding"/>
    <property type="evidence" value="ECO:0007669"/>
    <property type="project" value="TreeGrafter"/>
</dbReference>
<evidence type="ECO:0000256" key="2">
    <source>
        <dbReference type="ARBA" id="ARBA00009053"/>
    </source>
</evidence>
<comment type="subcellular location">
    <subcellularLocation>
        <location evidence="1">Nucleus</location>
    </subcellularLocation>
</comment>
<dbReference type="AlphaFoldDB" id="A0AA38LZD2"/>
<dbReference type="CDD" id="cd22907">
    <property type="entry name" value="HFD_NFYB"/>
    <property type="match status" value="1"/>
</dbReference>
<evidence type="ECO:0000313" key="13">
    <source>
        <dbReference type="EMBL" id="KAJ3622584.1"/>
    </source>
</evidence>
<reference evidence="13" key="1">
    <citation type="journal article" date="2023" name="G3 (Bethesda)">
        <title>Whole genome assemblies of Zophobas morio and Tenebrio molitor.</title>
        <authorList>
            <person name="Kaur S."/>
            <person name="Stinson S.A."/>
            <person name="diCenzo G.C."/>
        </authorList>
    </citation>
    <scope>NUCLEOTIDE SEQUENCE</scope>
    <source>
        <strain evidence="13">QUZm001</strain>
    </source>
</reference>
<evidence type="ECO:0000256" key="10">
    <source>
        <dbReference type="ARBA" id="ARBA00029965"/>
    </source>
</evidence>
<feature type="domain" description="Transcription factor CBF/NF-Y/archaeal histone" evidence="12">
    <location>
        <begin position="24"/>
        <end position="88"/>
    </location>
</feature>
<keyword evidence="7" id="KW-0804">Transcription</keyword>
<evidence type="ECO:0000256" key="11">
    <source>
        <dbReference type="ARBA" id="ARBA00031126"/>
    </source>
</evidence>
<dbReference type="PROSITE" id="PS00685">
    <property type="entry name" value="NFYB_HAP3"/>
    <property type="match status" value="1"/>
</dbReference>
<keyword evidence="4" id="KW-0805">Transcription regulation</keyword>
<keyword evidence="5" id="KW-0238">DNA-binding</keyword>
<dbReference type="GO" id="GO:0001228">
    <property type="term" value="F:DNA-binding transcription activator activity, RNA polymerase II-specific"/>
    <property type="evidence" value="ECO:0007669"/>
    <property type="project" value="InterPro"/>
</dbReference>
<sequence>MSKPDPNGNTMPGKEPLIKEQDRFLPIANIARIMKRAIPENGKMAKESKECVQECASEFISFITSEASDRCHQEKRKTINGEDILWAMQSLGFDPYIEPLKLYLQQYRESIKGDKVREDEEDEGSGG</sequence>
<comment type="similarity">
    <text evidence="2">Belongs to the NFYB/HAP3 subunit family.</text>
</comment>
<dbReference type="InterPro" id="IPR003956">
    <property type="entry name" value="Transcrpt_fac_NFYB/HAP3_CS"/>
</dbReference>
<dbReference type="InterPro" id="IPR027113">
    <property type="entry name" value="Transc_fact_NFYB/HAP3"/>
</dbReference>
<dbReference type="EMBL" id="JALNTZ010001894">
    <property type="protein sequence ID" value="KAJ3622584.1"/>
    <property type="molecule type" value="Genomic_DNA"/>
</dbReference>
<evidence type="ECO:0000259" key="12">
    <source>
        <dbReference type="Pfam" id="PF00808"/>
    </source>
</evidence>
<gene>
    <name evidence="13" type="ORF">Zmor_004494</name>
</gene>
<evidence type="ECO:0000256" key="6">
    <source>
        <dbReference type="ARBA" id="ARBA00023159"/>
    </source>
</evidence>
<dbReference type="PANTHER" id="PTHR11064:SF9">
    <property type="entry name" value="NUCLEAR TRANSCRIPTION FACTOR Y SUBUNIT BETA"/>
    <property type="match status" value="1"/>
</dbReference>
<dbReference type="SUPFAM" id="SSF47113">
    <property type="entry name" value="Histone-fold"/>
    <property type="match status" value="1"/>
</dbReference>
<evidence type="ECO:0000256" key="3">
    <source>
        <dbReference type="ARBA" id="ARBA00015277"/>
    </source>
</evidence>
<proteinExistence type="inferred from homology"/>
<keyword evidence="6" id="KW-0010">Activator</keyword>
<dbReference type="Proteomes" id="UP001168821">
    <property type="component" value="Unassembled WGS sequence"/>
</dbReference>
<comment type="caution">
    <text evidence="13">The sequence shown here is derived from an EMBL/GenBank/DDBJ whole genome shotgun (WGS) entry which is preliminary data.</text>
</comment>
<dbReference type="GO" id="GO:0046982">
    <property type="term" value="F:protein heterodimerization activity"/>
    <property type="evidence" value="ECO:0007669"/>
    <property type="project" value="InterPro"/>
</dbReference>
<dbReference type="GO" id="GO:0016602">
    <property type="term" value="C:CCAAT-binding factor complex"/>
    <property type="evidence" value="ECO:0007669"/>
    <property type="project" value="InterPro"/>
</dbReference>
<dbReference type="PANTHER" id="PTHR11064">
    <property type="entry name" value="CCAAT-BINDING TRANSCRIPTION FACTOR-RELATED"/>
    <property type="match status" value="1"/>
</dbReference>
<evidence type="ECO:0000256" key="5">
    <source>
        <dbReference type="ARBA" id="ARBA00023125"/>
    </source>
</evidence>
<evidence type="ECO:0000256" key="8">
    <source>
        <dbReference type="ARBA" id="ARBA00023242"/>
    </source>
</evidence>
<evidence type="ECO:0000256" key="4">
    <source>
        <dbReference type="ARBA" id="ARBA00023015"/>
    </source>
</evidence>
<dbReference type="Pfam" id="PF00808">
    <property type="entry name" value="CBFD_NFYB_HMF"/>
    <property type="match status" value="1"/>
</dbReference>
<dbReference type="Gene3D" id="1.10.20.10">
    <property type="entry name" value="Histone, subunit A"/>
    <property type="match status" value="1"/>
</dbReference>
<protein>
    <recommendedName>
        <fullName evidence="3">Nuclear transcription factor Y subunit beta</fullName>
    </recommendedName>
    <alternativeName>
        <fullName evidence="10">CAAT box DNA-binding protein subunit B</fullName>
    </alternativeName>
    <alternativeName>
        <fullName evidence="11">Nuclear transcription factor Y subunit B</fullName>
    </alternativeName>
</protein>
<dbReference type="InterPro" id="IPR003958">
    <property type="entry name" value="CBFA_NFYB_domain"/>
</dbReference>
<evidence type="ECO:0000313" key="14">
    <source>
        <dbReference type="Proteomes" id="UP001168821"/>
    </source>
</evidence>
<keyword evidence="8" id="KW-0539">Nucleus</keyword>
<dbReference type="FunFam" id="1.10.20.10:FF:000110">
    <property type="entry name" value="Nuclear factor Y, subunit B1"/>
    <property type="match status" value="1"/>
</dbReference>
<accession>A0AA38LZD2</accession>
<evidence type="ECO:0000256" key="9">
    <source>
        <dbReference type="ARBA" id="ARBA00025263"/>
    </source>
</evidence>
<organism evidence="13 14">
    <name type="scientific">Zophobas morio</name>
    <dbReference type="NCBI Taxonomy" id="2755281"/>
    <lineage>
        <taxon>Eukaryota</taxon>
        <taxon>Metazoa</taxon>
        <taxon>Ecdysozoa</taxon>
        <taxon>Arthropoda</taxon>
        <taxon>Hexapoda</taxon>
        <taxon>Insecta</taxon>
        <taxon>Pterygota</taxon>
        <taxon>Neoptera</taxon>
        <taxon>Endopterygota</taxon>
        <taxon>Coleoptera</taxon>
        <taxon>Polyphaga</taxon>
        <taxon>Cucujiformia</taxon>
        <taxon>Tenebrionidae</taxon>
        <taxon>Zophobas</taxon>
    </lineage>
</organism>
<keyword evidence="14" id="KW-1185">Reference proteome</keyword>
<name>A0AA38LZD2_9CUCU</name>